<evidence type="ECO:0000256" key="1">
    <source>
        <dbReference type="ARBA" id="ARBA00004442"/>
    </source>
</evidence>
<dbReference type="AlphaFoldDB" id="A0A6M9PPW8"/>
<protein>
    <submittedName>
        <fullName evidence="3">Uncharacterized protein</fullName>
    </submittedName>
</protein>
<dbReference type="Proteomes" id="UP000500806">
    <property type="component" value="Chromosome"/>
</dbReference>
<organism evidence="3 4">
    <name type="scientific">Polynucleobacter antarcticus</name>
    <dbReference type="NCBI Taxonomy" id="1743162"/>
    <lineage>
        <taxon>Bacteria</taxon>
        <taxon>Pseudomonadati</taxon>
        <taxon>Pseudomonadota</taxon>
        <taxon>Betaproteobacteria</taxon>
        <taxon>Burkholderiales</taxon>
        <taxon>Burkholderiaceae</taxon>
        <taxon>Polynucleobacter</taxon>
    </lineage>
</organism>
<dbReference type="GO" id="GO:0009279">
    <property type="term" value="C:cell outer membrane"/>
    <property type="evidence" value="ECO:0007669"/>
    <property type="project" value="UniProtKB-SubCell"/>
</dbReference>
<dbReference type="SUPFAM" id="SSF56925">
    <property type="entry name" value="OMPA-like"/>
    <property type="match status" value="1"/>
</dbReference>
<evidence type="ECO:0000313" key="4">
    <source>
        <dbReference type="Proteomes" id="UP000500806"/>
    </source>
</evidence>
<feature type="chain" id="PRO_5027086905" evidence="2">
    <location>
        <begin position="24"/>
        <end position="501"/>
    </location>
</feature>
<proteinExistence type="predicted"/>
<feature type="signal peptide" evidence="2">
    <location>
        <begin position="1"/>
        <end position="23"/>
    </location>
</feature>
<reference evidence="3 4" key="1">
    <citation type="submission" date="2018-04" db="EMBL/GenBank/DDBJ databases">
        <title>Polynucleobacter sp. LimPoW16 genome.</title>
        <authorList>
            <person name="Hahn M.W."/>
        </authorList>
    </citation>
    <scope>NUCLEOTIDE SEQUENCE [LARGE SCALE GENOMIC DNA]</scope>
    <source>
        <strain evidence="3 4">LimPoW16</strain>
    </source>
</reference>
<name>A0A6M9PPW8_9BURK</name>
<keyword evidence="4" id="KW-1185">Reference proteome</keyword>
<dbReference type="KEGG" id="pani:DCO16_01960"/>
<evidence type="ECO:0000256" key="2">
    <source>
        <dbReference type="SAM" id="SignalP"/>
    </source>
</evidence>
<gene>
    <name evidence="3" type="ORF">DCO16_01960</name>
</gene>
<dbReference type="EMBL" id="CP028941">
    <property type="protein sequence ID" value="QKM61952.1"/>
    <property type="molecule type" value="Genomic_DNA"/>
</dbReference>
<accession>A0A6M9PPW8</accession>
<evidence type="ECO:0000313" key="3">
    <source>
        <dbReference type="EMBL" id="QKM61952.1"/>
    </source>
</evidence>
<comment type="subcellular location">
    <subcellularLocation>
        <location evidence="1">Cell outer membrane</location>
    </subcellularLocation>
</comment>
<dbReference type="InterPro" id="IPR011250">
    <property type="entry name" value="OMP/PagP_B-barrel"/>
</dbReference>
<keyword evidence="2" id="KW-0732">Signal</keyword>
<sequence length="501" mass="54504">MINRLFFALLVLLGLAISNISHSQSFEGVYGQLGIGYASSAPAFTNNNINTTFGRIPDSGFGSTTSNFTGTAAAGFNHSISSNFLLGLGVEYSVLSGQGSSYQFTNSYYDTYAGNFKKISGTYKLLNSYNIFLSPTVLLSEESALYGKIGFTGADFQLDSSTKSMTGYSLGLGYKRQIFNGWYAFGEANYFNYGSQSRVVNGTLSAMPYTFSGNYSVTSYNILAGVGYQFGGQENVNKSPLSLFRSEYDNSSLSTQTSNELGFTLSTYRYTEPSLSVAIQSTMVGIDYSGIYAFGGDVFFKADLRYANGPANYFGSGISAGDPNWYYDARALAGIDLKFDNFVIAPYTGLGYRHLVNGTSGSSTSTGAIAYQRESTYQYIPIGAIHRMPIGSSGKLETTAEFDYLIKGTQVSDLSVINGYYGGNVSYPNQTNNQNTGYGLRLSVMYSEKNWSIGPYMNYWNIAQSTTNYYNVMVGGVAYPAYAYEPSNVTTEIGLKVSLRF</sequence>
<dbReference type="SUPFAM" id="SSF69917">
    <property type="entry name" value="OMPT-like"/>
    <property type="match status" value="1"/>
</dbReference>
<dbReference type="RefSeq" id="WP_173942105.1">
    <property type="nucleotide sequence ID" value="NZ_CBCSCD010000005.1"/>
</dbReference>
<dbReference type="InterPro" id="IPR020080">
    <property type="entry name" value="OM_adhesin/peptidase_omptin"/>
</dbReference>
<dbReference type="GO" id="GO:0004190">
    <property type="term" value="F:aspartic-type endopeptidase activity"/>
    <property type="evidence" value="ECO:0007669"/>
    <property type="project" value="InterPro"/>
</dbReference>